<keyword evidence="2" id="KW-1185">Reference proteome</keyword>
<evidence type="ECO:0000313" key="2">
    <source>
        <dbReference type="Proteomes" id="UP000070133"/>
    </source>
</evidence>
<protein>
    <submittedName>
        <fullName evidence="1">Uncharacterized protein</fullName>
    </submittedName>
</protein>
<dbReference type="Proteomes" id="UP000070133">
    <property type="component" value="Unassembled WGS sequence"/>
</dbReference>
<dbReference type="EMBL" id="LFZN01000238">
    <property type="protein sequence ID" value="KXS95036.1"/>
    <property type="molecule type" value="Genomic_DNA"/>
</dbReference>
<accession>A0A139GXV0</accession>
<dbReference type="AlphaFoldDB" id="A0A139GXV0"/>
<sequence length="146" mass="17220">MKGSYETTCLIEAAECEATVGHGKSGNHPDEERELELYIRDYSVYLNEQQSYSHDSLVRAAETEGKQYFVEIPADLRNEIYRLVIPTRTVRWFDPSEPRENRISFREPAVLIRINRQVRDEAWPIFYKENKFIFRIRAMDASTLVK</sequence>
<evidence type="ECO:0000313" key="1">
    <source>
        <dbReference type="EMBL" id="KXS95036.1"/>
    </source>
</evidence>
<name>A0A139GXV0_9PEZI</name>
<reference evidence="1 2" key="1">
    <citation type="submission" date="2015-07" db="EMBL/GenBank/DDBJ databases">
        <title>Comparative genomics of the Sigatoka disease complex on banana suggests a link between parallel evolutionary changes in Pseudocercospora fijiensis and Pseudocercospora eumusae and increased virulence on the banana host.</title>
        <authorList>
            <person name="Chang T.-C."/>
            <person name="Salvucci A."/>
            <person name="Crous P.W."/>
            <person name="Stergiopoulos I."/>
        </authorList>
    </citation>
    <scope>NUCLEOTIDE SEQUENCE [LARGE SCALE GENOMIC DNA]</scope>
    <source>
        <strain evidence="1 2">CBS 114824</strain>
    </source>
</reference>
<comment type="caution">
    <text evidence="1">The sequence shown here is derived from an EMBL/GenBank/DDBJ whole genome shotgun (WGS) entry which is preliminary data.</text>
</comment>
<gene>
    <name evidence="1" type="ORF">AC578_133</name>
</gene>
<organism evidence="1 2">
    <name type="scientific">Pseudocercospora eumusae</name>
    <dbReference type="NCBI Taxonomy" id="321146"/>
    <lineage>
        <taxon>Eukaryota</taxon>
        <taxon>Fungi</taxon>
        <taxon>Dikarya</taxon>
        <taxon>Ascomycota</taxon>
        <taxon>Pezizomycotina</taxon>
        <taxon>Dothideomycetes</taxon>
        <taxon>Dothideomycetidae</taxon>
        <taxon>Mycosphaerellales</taxon>
        <taxon>Mycosphaerellaceae</taxon>
        <taxon>Pseudocercospora</taxon>
    </lineage>
</organism>
<dbReference type="OrthoDB" id="3640838at2759"/>
<proteinExistence type="predicted"/>